<evidence type="ECO:0000256" key="1">
    <source>
        <dbReference type="SAM" id="Coils"/>
    </source>
</evidence>
<evidence type="ECO:0000256" key="2">
    <source>
        <dbReference type="SAM" id="MobiDB-lite"/>
    </source>
</evidence>
<accession>A0A930Q3A0</accession>
<dbReference type="AlphaFoldDB" id="A0A930Q3A0"/>
<keyword evidence="1" id="KW-0175">Coiled coil</keyword>
<feature type="compositionally biased region" description="Basic and acidic residues" evidence="2">
    <location>
        <begin position="264"/>
        <end position="306"/>
    </location>
</feature>
<proteinExistence type="predicted"/>
<gene>
    <name evidence="3" type="ORF">HXO65_00330</name>
</gene>
<name>A0A930Q3A0_9MICC</name>
<feature type="region of interest" description="Disordered" evidence="2">
    <location>
        <begin position="254"/>
        <end position="317"/>
    </location>
</feature>
<evidence type="ECO:0000313" key="4">
    <source>
        <dbReference type="Proteomes" id="UP000785653"/>
    </source>
</evidence>
<feature type="coiled-coil region" evidence="1">
    <location>
        <begin position="42"/>
        <end position="69"/>
    </location>
</feature>
<protein>
    <submittedName>
        <fullName evidence="3">Uncharacterized protein</fullName>
    </submittedName>
</protein>
<sequence length="329" mass="37148">MTTMGDVANGKSARTRSLVDALVRWLFNLWESHTDFSDAGTAELIRDSVDAVEETLVRARQEEDAYQEVVLRALGRRFPDGVPPADRELYPRQNKIPEEVWARPVFVYRKARQNGASPAEAKLRALGRVRELAEADIKMAQRERASRILQSAAPQGVIGYRRIIHPERSKTGTCGLCLVAANRIYSTGELYPLHTGCQCEVLPITKEHDPGLHLNREDLDAIYRIAGSTGASDLSNTRIKEYVSGEWGSVLRKHDRSTASGLSPRDEKFALPEEDAQRYSHVSDPERMVRRLNKSRSELGEWESRRGSASRSRKSNLEKTLEYWEKMAG</sequence>
<evidence type="ECO:0000313" key="3">
    <source>
        <dbReference type="EMBL" id="MBF1672652.1"/>
    </source>
</evidence>
<reference evidence="3" key="1">
    <citation type="submission" date="2020-04" db="EMBL/GenBank/DDBJ databases">
        <title>Deep metagenomics examines the oral microbiome during advanced dental caries in children, revealing novel taxa and co-occurrences with host molecules.</title>
        <authorList>
            <person name="Baker J.L."/>
            <person name="Morton J.T."/>
            <person name="Dinis M."/>
            <person name="Alvarez R."/>
            <person name="Tran N.C."/>
            <person name="Knight R."/>
            <person name="Edlund A."/>
        </authorList>
    </citation>
    <scope>NUCLEOTIDE SEQUENCE</scope>
    <source>
        <strain evidence="3">JCVI_47_bin.3</strain>
    </source>
</reference>
<comment type="caution">
    <text evidence="3">The sequence shown here is derived from an EMBL/GenBank/DDBJ whole genome shotgun (WGS) entry which is preliminary data.</text>
</comment>
<dbReference type="EMBL" id="JABZXS010000001">
    <property type="protein sequence ID" value="MBF1672652.1"/>
    <property type="molecule type" value="Genomic_DNA"/>
</dbReference>
<organism evidence="3 4">
    <name type="scientific">Rothia mucilaginosa</name>
    <dbReference type="NCBI Taxonomy" id="43675"/>
    <lineage>
        <taxon>Bacteria</taxon>
        <taxon>Bacillati</taxon>
        <taxon>Actinomycetota</taxon>
        <taxon>Actinomycetes</taxon>
        <taxon>Micrococcales</taxon>
        <taxon>Micrococcaceae</taxon>
        <taxon>Rothia</taxon>
    </lineage>
</organism>
<dbReference type="Proteomes" id="UP000785653">
    <property type="component" value="Unassembled WGS sequence"/>
</dbReference>